<organism evidence="1 2">
    <name type="scientific">Planktosalinus lacus</name>
    <dbReference type="NCBI Taxonomy" id="1526573"/>
    <lineage>
        <taxon>Bacteria</taxon>
        <taxon>Pseudomonadati</taxon>
        <taxon>Bacteroidota</taxon>
        <taxon>Flavobacteriia</taxon>
        <taxon>Flavobacteriales</taxon>
        <taxon>Flavobacteriaceae</taxon>
        <taxon>Planktosalinus</taxon>
    </lineage>
</organism>
<reference evidence="1" key="1">
    <citation type="journal article" date="2014" name="Int. J. Syst. Evol. Microbiol.">
        <title>Complete genome sequence of Corynebacterium casei LMG S-19264T (=DSM 44701T), isolated from a smear-ripened cheese.</title>
        <authorList>
            <consortium name="US DOE Joint Genome Institute (JGI-PGF)"/>
            <person name="Walter F."/>
            <person name="Albersmeier A."/>
            <person name="Kalinowski J."/>
            <person name="Ruckert C."/>
        </authorList>
    </citation>
    <scope>NUCLEOTIDE SEQUENCE</scope>
    <source>
        <strain evidence="1">CGMCC 1.12924</strain>
    </source>
</reference>
<gene>
    <name evidence="1" type="ORF">GCM10011312_10060</name>
</gene>
<dbReference type="Proteomes" id="UP000652231">
    <property type="component" value="Unassembled WGS sequence"/>
</dbReference>
<protein>
    <submittedName>
        <fullName evidence="1">Membrane protein</fullName>
    </submittedName>
</protein>
<dbReference type="GO" id="GO:0019867">
    <property type="term" value="C:outer membrane"/>
    <property type="evidence" value="ECO:0007669"/>
    <property type="project" value="InterPro"/>
</dbReference>
<dbReference type="AlphaFoldDB" id="A0A8J2Y8R8"/>
<evidence type="ECO:0000313" key="1">
    <source>
        <dbReference type="EMBL" id="GGD88083.1"/>
    </source>
</evidence>
<evidence type="ECO:0000313" key="2">
    <source>
        <dbReference type="Proteomes" id="UP000652231"/>
    </source>
</evidence>
<accession>A0A8J2Y8R8</accession>
<proteinExistence type="predicted"/>
<reference evidence="1" key="2">
    <citation type="submission" date="2020-09" db="EMBL/GenBank/DDBJ databases">
        <authorList>
            <person name="Sun Q."/>
            <person name="Zhou Y."/>
        </authorList>
    </citation>
    <scope>NUCLEOTIDE SEQUENCE</scope>
    <source>
        <strain evidence="1">CGMCC 1.12924</strain>
    </source>
</reference>
<dbReference type="Gene3D" id="2.40.160.50">
    <property type="entry name" value="membrane protein fhac: a member of the omp85/tpsb transporter family"/>
    <property type="match status" value="1"/>
</dbReference>
<name>A0A8J2Y8R8_9FLAO</name>
<keyword evidence="2" id="KW-1185">Reference proteome</keyword>
<comment type="caution">
    <text evidence="1">The sequence shown here is derived from an EMBL/GenBank/DDBJ whole genome shotgun (WGS) entry which is preliminary data.</text>
</comment>
<dbReference type="EMBL" id="BMGK01000003">
    <property type="protein sequence ID" value="GGD88083.1"/>
    <property type="molecule type" value="Genomic_DNA"/>
</dbReference>
<sequence>MATGQNIQLDVEGKDSTETNVIKSHISKLEYSDFNSLKTELDSLEYLLQKQGYIELERKNILRTSDSSFQVLFALNKKYEYIYILNPEILSEYGFKKREIERFSTSDENNLIKINFETIESTLNYINQTISERGFPFVQVSLKQIKPETRNKNTLQAFLEIESTSKRTISKITVKGYEKFPKAFLKHSIGLKKGILFQKEKISSQSLLLDNFGFVKNIKPPEVLFTKEQTELFLYLEKTPNNLFDGILGFNTNEESNKIELNGYLNLELSNNLNFGERLELQYKNDGEDQEQFKVKLELPYLFQSPVGIEAGLELFKRDSTFSTVEKNILTNYQFNTKTKVFIGYKDYESNSLQEETLAGNPLADFNSSYFVFGGNYRKPQSNFIFPYKTTLNLSNEIGTRTEKNQKTNQYKINLIANHIFNFNDINSIFVNNSTSYLASDNYLTNELFRFGGINSIRGFNENSIDASLLSVLNTEYRYLLNYQTYIHSIVDYAYFENPIVNIKSQLYSFGVGIGLNTKAGVFRFNVANGTAKGQEFRFSNTKIHLSLNSKF</sequence>